<proteinExistence type="predicted"/>
<reference evidence="2 3" key="1">
    <citation type="submission" date="2023-08" db="EMBL/GenBank/DDBJ databases">
        <title>Black Yeasts Isolated from many extreme environments.</title>
        <authorList>
            <person name="Coleine C."/>
            <person name="Stajich J.E."/>
            <person name="Selbmann L."/>
        </authorList>
    </citation>
    <scope>NUCLEOTIDE SEQUENCE [LARGE SCALE GENOMIC DNA]</scope>
    <source>
        <strain evidence="2 3">CCFEE 6328</strain>
    </source>
</reference>
<dbReference type="PANTHER" id="PTHR10622:SF11">
    <property type="entry name" value="HET-DOMAIN-CONTAINING PROTEIN"/>
    <property type="match status" value="1"/>
</dbReference>
<gene>
    <name evidence="2" type="ORF">LTR69_005033</name>
</gene>
<comment type="caution">
    <text evidence="2">The sequence shown here is derived from an EMBL/GenBank/DDBJ whole genome shotgun (WGS) entry which is preliminary data.</text>
</comment>
<dbReference type="EMBL" id="JAVRRF010000009">
    <property type="protein sequence ID" value="KAK5061849.1"/>
    <property type="molecule type" value="Genomic_DNA"/>
</dbReference>
<dbReference type="Proteomes" id="UP001345691">
    <property type="component" value="Unassembled WGS sequence"/>
</dbReference>
<sequence length="588" mass="67553">MRLLRVDDHGELSLTQHFVEHFVEGVPSYSILLHTWGELDEVTFHDLKNGLGKTKAGYAKLPFCSEQLRRDGFKYIWVDSCCIDMSSSSELSEAINSMFRWYRHALKCYVYLADVSAHKRGYDTGEPTWESTFRQSRWFTRSWTVQELIAPVVVEFFSREGVRLGDKRSLEQQLHEITAIPILALRGTPLSEFSIAERMSWAATRRSTRPEDRAYSLLGIFDVVMPLLYGEGERNAFRRLREEINKNSKNYRLDDAEKQHMALSGFTEPPASPHVPTSKIPEGWVHVTGPRAKFAQPREEIVTGERFTYHPLSNSGFRILVLEAGIFGDNLTGHLYEFSLSEPPPYYALSYCWTQEPATQHVTVNGQSKFIQANLYQALSRIRLRTGPMHIWTDAICINQEDPLERNEQVRQMSTFYSKASSVLVWLGEEDLTSKMALQFVSQIISSGFQWSDSWWLQPGFDALVALLERPWFRRVWVLQEAALAKNTDIYCGDRQIHMDHFTLAMDLIRAELSTMQPIFNRISNTVGMTTLARFHTSPAVKLLHTIEDAFTKSASGDVIHRKMSLETLVDLSTYSEMTNQRDTIYAL</sequence>
<accession>A0ABR0JF43</accession>
<protein>
    <recommendedName>
        <fullName evidence="1">Heterokaryon incompatibility domain-containing protein</fullName>
    </recommendedName>
</protein>
<organism evidence="2 3">
    <name type="scientific">Exophiala sideris</name>
    <dbReference type="NCBI Taxonomy" id="1016849"/>
    <lineage>
        <taxon>Eukaryota</taxon>
        <taxon>Fungi</taxon>
        <taxon>Dikarya</taxon>
        <taxon>Ascomycota</taxon>
        <taxon>Pezizomycotina</taxon>
        <taxon>Eurotiomycetes</taxon>
        <taxon>Chaetothyriomycetidae</taxon>
        <taxon>Chaetothyriales</taxon>
        <taxon>Herpotrichiellaceae</taxon>
        <taxon>Exophiala</taxon>
    </lineage>
</organism>
<evidence type="ECO:0000259" key="1">
    <source>
        <dbReference type="Pfam" id="PF06985"/>
    </source>
</evidence>
<dbReference type="PANTHER" id="PTHR10622">
    <property type="entry name" value="HET DOMAIN-CONTAINING PROTEIN"/>
    <property type="match status" value="1"/>
</dbReference>
<dbReference type="InterPro" id="IPR010730">
    <property type="entry name" value="HET"/>
</dbReference>
<feature type="domain" description="Heterokaryon incompatibility" evidence="1">
    <location>
        <begin position="346"/>
        <end position="481"/>
    </location>
</feature>
<evidence type="ECO:0000313" key="3">
    <source>
        <dbReference type="Proteomes" id="UP001345691"/>
    </source>
</evidence>
<name>A0ABR0JF43_9EURO</name>
<evidence type="ECO:0000313" key="2">
    <source>
        <dbReference type="EMBL" id="KAK5061849.1"/>
    </source>
</evidence>
<keyword evidence="3" id="KW-1185">Reference proteome</keyword>
<dbReference type="Pfam" id="PF06985">
    <property type="entry name" value="HET"/>
    <property type="match status" value="2"/>
</dbReference>
<feature type="domain" description="Heterokaryon incompatibility" evidence="1">
    <location>
        <begin position="31"/>
        <end position="120"/>
    </location>
</feature>